<dbReference type="Gene3D" id="3.90.1200.10">
    <property type="match status" value="1"/>
</dbReference>
<gene>
    <name evidence="2" type="ORF">EEDITHA_LOCUS11602</name>
</gene>
<dbReference type="PANTHER" id="PTHR11012">
    <property type="entry name" value="PROTEIN KINASE-LIKE DOMAIN-CONTAINING"/>
    <property type="match status" value="1"/>
</dbReference>
<name>A0AAU9UEQ7_EUPED</name>
<dbReference type="Proteomes" id="UP001153954">
    <property type="component" value="Unassembled WGS sequence"/>
</dbReference>
<accession>A0AAU9UEQ7</accession>
<sequence length="411" mass="49235">MEFFNENDITLILNQCGISKFNHLNWTVKDYSDELVGYLGEHLSLTVYFETENDTRAMNFFIKCIPRFDEWKANYLREMMFFNKEYVMLSSLFKKFQDPDGNRKWRPKLLYIKKELFVFEDVTQIGYTMPNNLITLNYDDILATVTSLARFHAQSFIYEERKTKELKRPYRIWEDYKEYLCEPKKTQSWRDTGMKAVVDFLRVFSQFKLLPNFMNIIEEIIPKLFIAAEEQMKPHSKVRNVVIHRDIWSNNIFLKKQENGKIHALLIDYQTVLYSTPMLDLSSLLYFNTTMSFRNQNTKKIIEYYYNVLSKELALENIDIQYIMDKNDIMKTYEESLVFALTQASLIVPITAMTNEKRKEYFDNPETSFKINCISRSEEFIEVARENSEYKNRVIELLDEIVERFKAFSTK</sequence>
<dbReference type="AlphaFoldDB" id="A0AAU9UEQ7"/>
<organism evidence="2 3">
    <name type="scientific">Euphydryas editha</name>
    <name type="common">Edith's checkerspot</name>
    <dbReference type="NCBI Taxonomy" id="104508"/>
    <lineage>
        <taxon>Eukaryota</taxon>
        <taxon>Metazoa</taxon>
        <taxon>Ecdysozoa</taxon>
        <taxon>Arthropoda</taxon>
        <taxon>Hexapoda</taxon>
        <taxon>Insecta</taxon>
        <taxon>Pterygota</taxon>
        <taxon>Neoptera</taxon>
        <taxon>Endopterygota</taxon>
        <taxon>Lepidoptera</taxon>
        <taxon>Glossata</taxon>
        <taxon>Ditrysia</taxon>
        <taxon>Papilionoidea</taxon>
        <taxon>Nymphalidae</taxon>
        <taxon>Nymphalinae</taxon>
        <taxon>Euphydryas</taxon>
    </lineage>
</organism>
<evidence type="ECO:0000313" key="3">
    <source>
        <dbReference type="Proteomes" id="UP001153954"/>
    </source>
</evidence>
<dbReference type="InterPro" id="IPR004119">
    <property type="entry name" value="EcKL"/>
</dbReference>
<evidence type="ECO:0000313" key="2">
    <source>
        <dbReference type="EMBL" id="CAH2096234.1"/>
    </source>
</evidence>
<comment type="caution">
    <text evidence="2">The sequence shown here is derived from an EMBL/GenBank/DDBJ whole genome shotgun (WGS) entry which is preliminary data.</text>
</comment>
<reference evidence="2" key="1">
    <citation type="submission" date="2022-03" db="EMBL/GenBank/DDBJ databases">
        <authorList>
            <person name="Tunstrom K."/>
        </authorList>
    </citation>
    <scope>NUCLEOTIDE SEQUENCE</scope>
</reference>
<dbReference type="PANTHER" id="PTHR11012:SF59">
    <property type="entry name" value="CHK KINASE-LIKE DOMAIN-CONTAINING PROTEIN-RELATED"/>
    <property type="match status" value="1"/>
</dbReference>
<feature type="domain" description="CHK kinase-like" evidence="1">
    <location>
        <begin position="117"/>
        <end position="315"/>
    </location>
</feature>
<dbReference type="Pfam" id="PF02958">
    <property type="entry name" value="EcKL"/>
    <property type="match status" value="1"/>
</dbReference>
<dbReference type="EMBL" id="CAKOGL010000016">
    <property type="protein sequence ID" value="CAH2096234.1"/>
    <property type="molecule type" value="Genomic_DNA"/>
</dbReference>
<dbReference type="InterPro" id="IPR015897">
    <property type="entry name" value="CHK_kinase-like"/>
</dbReference>
<protein>
    <recommendedName>
        <fullName evidence="1">CHK kinase-like domain-containing protein</fullName>
    </recommendedName>
</protein>
<dbReference type="SMART" id="SM00587">
    <property type="entry name" value="CHK"/>
    <property type="match status" value="1"/>
</dbReference>
<dbReference type="SUPFAM" id="SSF56112">
    <property type="entry name" value="Protein kinase-like (PK-like)"/>
    <property type="match status" value="1"/>
</dbReference>
<keyword evidence="3" id="KW-1185">Reference proteome</keyword>
<dbReference type="InterPro" id="IPR011009">
    <property type="entry name" value="Kinase-like_dom_sf"/>
</dbReference>
<proteinExistence type="predicted"/>
<evidence type="ECO:0000259" key="1">
    <source>
        <dbReference type="SMART" id="SM00587"/>
    </source>
</evidence>